<feature type="transmembrane region" description="Helical" evidence="1">
    <location>
        <begin position="35"/>
        <end position="54"/>
    </location>
</feature>
<dbReference type="AlphaFoldDB" id="A0A068VI73"/>
<gene>
    <name evidence="2" type="ORF">GSCOC_T00011836001</name>
</gene>
<proteinExistence type="predicted"/>
<evidence type="ECO:0000313" key="3">
    <source>
        <dbReference type="Proteomes" id="UP000295252"/>
    </source>
</evidence>
<sequence>MSSFLVNKDKPMSMALYKLCKKGRWVETASNIFKLSYFSCKLVHFFYFLFFPFLSGNHKKRFRKCLHVVVFFFQEFKNKIQT</sequence>
<keyword evidence="1" id="KW-1133">Transmembrane helix</keyword>
<evidence type="ECO:0000256" key="1">
    <source>
        <dbReference type="SAM" id="Phobius"/>
    </source>
</evidence>
<dbReference type="Proteomes" id="UP000295252">
    <property type="component" value="Unassembled WGS sequence"/>
</dbReference>
<protein>
    <submittedName>
        <fullName evidence="2">DH200=94 genomic scaffold, scaffold_1327</fullName>
    </submittedName>
</protein>
<dbReference type="EMBL" id="HG740411">
    <property type="protein sequence ID" value="CDP20525.1"/>
    <property type="molecule type" value="Genomic_DNA"/>
</dbReference>
<keyword evidence="1" id="KW-0472">Membrane</keyword>
<evidence type="ECO:0000313" key="2">
    <source>
        <dbReference type="EMBL" id="CDP20525.1"/>
    </source>
</evidence>
<name>A0A068VI73_COFCA</name>
<dbReference type="Gramene" id="CDP20525">
    <property type="protein sequence ID" value="CDP20525"/>
    <property type="gene ID" value="GSCOC_T00011836001"/>
</dbReference>
<dbReference type="InParanoid" id="A0A068VI73"/>
<reference evidence="3" key="1">
    <citation type="journal article" date="2014" name="Science">
        <title>The coffee genome provides insight into the convergent evolution of caffeine biosynthesis.</title>
        <authorList>
            <person name="Denoeud F."/>
            <person name="Carretero-Paulet L."/>
            <person name="Dereeper A."/>
            <person name="Droc G."/>
            <person name="Guyot R."/>
            <person name="Pietrella M."/>
            <person name="Zheng C."/>
            <person name="Alberti A."/>
            <person name="Anthony F."/>
            <person name="Aprea G."/>
            <person name="Aury J.M."/>
            <person name="Bento P."/>
            <person name="Bernard M."/>
            <person name="Bocs S."/>
            <person name="Campa C."/>
            <person name="Cenci A."/>
            <person name="Combes M.C."/>
            <person name="Crouzillat D."/>
            <person name="Da Silva C."/>
            <person name="Daddiego L."/>
            <person name="De Bellis F."/>
            <person name="Dussert S."/>
            <person name="Garsmeur O."/>
            <person name="Gayraud T."/>
            <person name="Guignon V."/>
            <person name="Jahn K."/>
            <person name="Jamilloux V."/>
            <person name="Joet T."/>
            <person name="Labadie K."/>
            <person name="Lan T."/>
            <person name="Leclercq J."/>
            <person name="Lepelley M."/>
            <person name="Leroy T."/>
            <person name="Li L.T."/>
            <person name="Librado P."/>
            <person name="Lopez L."/>
            <person name="Munoz A."/>
            <person name="Noel B."/>
            <person name="Pallavicini A."/>
            <person name="Perrotta G."/>
            <person name="Poncet V."/>
            <person name="Pot D."/>
            <person name="Priyono X."/>
            <person name="Rigoreau M."/>
            <person name="Rouard M."/>
            <person name="Rozas J."/>
            <person name="Tranchant-Dubreuil C."/>
            <person name="VanBuren R."/>
            <person name="Zhang Q."/>
            <person name="Andrade A.C."/>
            <person name="Argout X."/>
            <person name="Bertrand B."/>
            <person name="de Kochko A."/>
            <person name="Graziosi G."/>
            <person name="Henry R.J."/>
            <person name="Jayarama X."/>
            <person name="Ming R."/>
            <person name="Nagai C."/>
            <person name="Rounsley S."/>
            <person name="Sankoff D."/>
            <person name="Giuliano G."/>
            <person name="Albert V.A."/>
            <person name="Wincker P."/>
            <person name="Lashermes P."/>
        </authorList>
    </citation>
    <scope>NUCLEOTIDE SEQUENCE [LARGE SCALE GENOMIC DNA]</scope>
    <source>
        <strain evidence="3">cv. DH200-94</strain>
    </source>
</reference>
<accession>A0A068VI73</accession>
<keyword evidence="1" id="KW-0812">Transmembrane</keyword>
<organism evidence="2 3">
    <name type="scientific">Coffea canephora</name>
    <name type="common">Robusta coffee</name>
    <dbReference type="NCBI Taxonomy" id="49390"/>
    <lineage>
        <taxon>Eukaryota</taxon>
        <taxon>Viridiplantae</taxon>
        <taxon>Streptophyta</taxon>
        <taxon>Embryophyta</taxon>
        <taxon>Tracheophyta</taxon>
        <taxon>Spermatophyta</taxon>
        <taxon>Magnoliopsida</taxon>
        <taxon>eudicotyledons</taxon>
        <taxon>Gunneridae</taxon>
        <taxon>Pentapetalae</taxon>
        <taxon>asterids</taxon>
        <taxon>lamiids</taxon>
        <taxon>Gentianales</taxon>
        <taxon>Rubiaceae</taxon>
        <taxon>Ixoroideae</taxon>
        <taxon>Gardenieae complex</taxon>
        <taxon>Bertiereae - Coffeeae clade</taxon>
        <taxon>Coffeeae</taxon>
        <taxon>Coffea</taxon>
    </lineage>
</organism>
<keyword evidence="3" id="KW-1185">Reference proteome</keyword>